<evidence type="ECO:0000313" key="3">
    <source>
        <dbReference type="EMBL" id="KAH0897116.1"/>
    </source>
</evidence>
<dbReference type="InterPro" id="IPR000836">
    <property type="entry name" value="PRTase_dom"/>
</dbReference>
<keyword evidence="4" id="KW-1185">Reference proteome</keyword>
<gene>
    <name evidence="3" type="ORF">HID58_046684</name>
</gene>
<proteinExistence type="predicted"/>
<evidence type="ECO:0000313" key="4">
    <source>
        <dbReference type="Proteomes" id="UP000824890"/>
    </source>
</evidence>
<protein>
    <recommendedName>
        <fullName evidence="2">Phosphoribosyltransferase domain-containing protein</fullName>
    </recommendedName>
</protein>
<name>A0ABQ8AX64_BRANA</name>
<accession>A0ABQ8AX64</accession>
<dbReference type="Gene3D" id="3.40.50.2020">
    <property type="match status" value="1"/>
</dbReference>
<dbReference type="SUPFAM" id="SSF53271">
    <property type="entry name" value="PRTase-like"/>
    <property type="match status" value="1"/>
</dbReference>
<evidence type="ECO:0000256" key="1">
    <source>
        <dbReference type="SAM" id="MobiDB-lite"/>
    </source>
</evidence>
<organism evidence="3 4">
    <name type="scientific">Brassica napus</name>
    <name type="common">Rape</name>
    <dbReference type="NCBI Taxonomy" id="3708"/>
    <lineage>
        <taxon>Eukaryota</taxon>
        <taxon>Viridiplantae</taxon>
        <taxon>Streptophyta</taxon>
        <taxon>Embryophyta</taxon>
        <taxon>Tracheophyta</taxon>
        <taxon>Spermatophyta</taxon>
        <taxon>Magnoliopsida</taxon>
        <taxon>eudicotyledons</taxon>
        <taxon>Gunneridae</taxon>
        <taxon>Pentapetalae</taxon>
        <taxon>rosids</taxon>
        <taxon>malvids</taxon>
        <taxon>Brassicales</taxon>
        <taxon>Brassicaceae</taxon>
        <taxon>Brassiceae</taxon>
        <taxon>Brassica</taxon>
    </lineage>
</organism>
<feature type="domain" description="Phosphoribosyltransferase" evidence="2">
    <location>
        <begin position="14"/>
        <end position="80"/>
    </location>
</feature>
<dbReference type="EMBL" id="JAGKQM010000012">
    <property type="protein sequence ID" value="KAH0897116.1"/>
    <property type="molecule type" value="Genomic_DNA"/>
</dbReference>
<dbReference type="Proteomes" id="UP000824890">
    <property type="component" value="Unassembled WGS sequence"/>
</dbReference>
<dbReference type="InterPro" id="IPR029057">
    <property type="entry name" value="PRTase-like"/>
</dbReference>
<dbReference type="Pfam" id="PF14681">
    <property type="entry name" value="UPRTase"/>
    <property type="match status" value="1"/>
</dbReference>
<comment type="caution">
    <text evidence="3">The sequence shown here is derived from an EMBL/GenBank/DDBJ whole genome shotgun (WGS) entry which is preliminary data.</text>
</comment>
<reference evidence="3 4" key="1">
    <citation type="submission" date="2021-05" db="EMBL/GenBank/DDBJ databases">
        <title>Genome Assembly of Synthetic Allotetraploid Brassica napus Reveals Homoeologous Exchanges between Subgenomes.</title>
        <authorList>
            <person name="Davis J.T."/>
        </authorList>
    </citation>
    <scope>NUCLEOTIDE SEQUENCE [LARGE SCALE GENOMIC DNA]</scope>
    <source>
        <strain evidence="4">cv. Da-Ae</strain>
        <tissue evidence="3">Seedling</tissue>
    </source>
</reference>
<sequence>MYTRVDFCKRLCGVSVIRSKGVPESHIIFLNVIAAPQGIQGLCKKHPMVKIMTSEINASLTEDSRVIPGLGEFADHYFGTDNSKKYQEYPGMPITSRLLESSWLWTSLVLTQIIDEINFNNISLQPHEIFLFELANRKHPTSLRERVITLQKQRRMKVSTGLSQLAKTRSLSPYPPAHVAPQRSGESRSLQDCSVQTSQNQKKQQLQQLRFVRTGEAVRIVNQHANRRFYICCNKEVELLPLRELPSPLKKLLDAPMFRVLIRVANGMIAFTSSGAHVDHTITGKPGHSFTEYMVKTNTVSVHSCMLTKNHHSISSYIFLYCK</sequence>
<feature type="compositionally biased region" description="Polar residues" evidence="1">
    <location>
        <begin position="187"/>
        <end position="197"/>
    </location>
</feature>
<evidence type="ECO:0000259" key="2">
    <source>
        <dbReference type="Pfam" id="PF14681"/>
    </source>
</evidence>
<feature type="region of interest" description="Disordered" evidence="1">
    <location>
        <begin position="171"/>
        <end position="197"/>
    </location>
</feature>